<dbReference type="Proteomes" id="UP000225178">
    <property type="component" value="Segment"/>
</dbReference>
<dbReference type="GO" id="GO:0005524">
    <property type="term" value="F:ATP binding"/>
    <property type="evidence" value="ECO:0007669"/>
    <property type="project" value="UniProtKB-KW"/>
</dbReference>
<proteinExistence type="predicted"/>
<dbReference type="InterPro" id="IPR035421">
    <property type="entry name" value="Terminase_6C"/>
</dbReference>
<dbReference type="SUPFAM" id="SSF52540">
    <property type="entry name" value="P-loop containing nucleoside triphosphate hydrolases"/>
    <property type="match status" value="1"/>
</dbReference>
<dbReference type="Gene3D" id="3.40.50.300">
    <property type="entry name" value="P-loop containing nucleotide triphosphate hydrolases"/>
    <property type="match status" value="1"/>
</dbReference>
<dbReference type="InterPro" id="IPR027417">
    <property type="entry name" value="P-loop_NTPase"/>
</dbReference>
<evidence type="ECO:0000313" key="6">
    <source>
        <dbReference type="EMBL" id="AOO11603.1"/>
    </source>
</evidence>
<keyword evidence="3" id="KW-0067">ATP-binding</keyword>
<evidence type="ECO:0000256" key="2">
    <source>
        <dbReference type="ARBA" id="ARBA00022741"/>
    </source>
</evidence>
<keyword evidence="9" id="KW-1185">Reference proteome</keyword>
<organism evidence="6 10">
    <name type="scientific">Cyanophage S-RIM44</name>
    <dbReference type="NCBI Taxonomy" id="1278485"/>
    <lineage>
        <taxon>Viruses</taxon>
        <taxon>Duplodnaviria</taxon>
        <taxon>Heunggongvirae</taxon>
        <taxon>Uroviricota</taxon>
        <taxon>Caudoviricetes</taxon>
        <taxon>Pantevenvirales</taxon>
        <taxon>Kyanoviridae</taxon>
        <taxon>Vellamovirus</taxon>
        <taxon>Vellamovirus rhodeisland44</taxon>
    </lineage>
</organism>
<reference evidence="9 10" key="1">
    <citation type="journal article" date="2016" name="Environ. Microbiol.">
        <title>Genomic diversification of marine cyanophages into stable ecotypes.</title>
        <authorList>
            <person name="Marston M.F."/>
            <person name="Martiny J.B."/>
        </authorList>
    </citation>
    <scope>NUCLEOTIDE SEQUENCE [LARGE SCALE GENOMIC DNA]</scope>
    <source>
        <strain evidence="6">ES_42_0910</strain>
        <strain evidence="7">Np_20_0711</strain>
        <strain evidence="8">Np_42_0711</strain>
    </source>
</reference>
<evidence type="ECO:0000313" key="7">
    <source>
        <dbReference type="EMBL" id="AOO12068.1"/>
    </source>
</evidence>
<dbReference type="Proteomes" id="UP000226130">
    <property type="component" value="Segment"/>
</dbReference>
<dbReference type="Pfam" id="PF17289">
    <property type="entry name" value="Terminase_6C"/>
    <property type="match status" value="1"/>
</dbReference>
<keyword evidence="1" id="KW-1188">Viral release from host cell</keyword>
<dbReference type="Pfam" id="PF03237">
    <property type="entry name" value="Terminase_6N"/>
    <property type="match status" value="1"/>
</dbReference>
<evidence type="ECO:0000256" key="1">
    <source>
        <dbReference type="ARBA" id="ARBA00022612"/>
    </source>
</evidence>
<dbReference type="Proteomes" id="UP000221709">
    <property type="component" value="Segment"/>
</dbReference>
<evidence type="ECO:0000259" key="5">
    <source>
        <dbReference type="Pfam" id="PF17289"/>
    </source>
</evidence>
<dbReference type="EMBL" id="KX349294">
    <property type="protein sequence ID" value="AOO12304.1"/>
    <property type="molecule type" value="Genomic_DNA"/>
</dbReference>
<keyword evidence="2" id="KW-0547">Nucleotide-binding</keyword>
<dbReference type="Gene3D" id="3.30.420.240">
    <property type="match status" value="1"/>
</dbReference>
<evidence type="ECO:0000313" key="8">
    <source>
        <dbReference type="EMBL" id="AOO12304.1"/>
    </source>
</evidence>
<evidence type="ECO:0000256" key="3">
    <source>
        <dbReference type="ARBA" id="ARBA00022840"/>
    </source>
</evidence>
<name>A0A1D7SD94_9CAUD</name>
<gene>
    <name evidence="6" type="ORF">ES420910_122</name>
    <name evidence="7" type="ORF">Np200711_122</name>
    <name evidence="8" type="ORF">Np420711_122</name>
</gene>
<keyword evidence="4" id="KW-0231">Viral genome packaging</keyword>
<feature type="domain" description="Terminase large subunit gp17-like C-terminal" evidence="5">
    <location>
        <begin position="311"/>
        <end position="472"/>
    </location>
</feature>
<dbReference type="EMBL" id="KX349293">
    <property type="protein sequence ID" value="AOO12068.1"/>
    <property type="molecule type" value="Genomic_DNA"/>
</dbReference>
<evidence type="ECO:0000313" key="9">
    <source>
        <dbReference type="Proteomes" id="UP000221709"/>
    </source>
</evidence>
<evidence type="ECO:0000313" key="10">
    <source>
        <dbReference type="Proteomes" id="UP000225178"/>
    </source>
</evidence>
<dbReference type="EMBL" id="KX349291">
    <property type="protein sequence ID" value="AOO11603.1"/>
    <property type="molecule type" value="Genomic_DNA"/>
</dbReference>
<evidence type="ECO:0000256" key="4">
    <source>
        <dbReference type="ARBA" id="ARBA00023219"/>
    </source>
</evidence>
<protein>
    <submittedName>
        <fullName evidence="6">Terminase large subunit</fullName>
    </submittedName>
</protein>
<accession>A0A1D7SD94</accession>
<sequence length="550" mass="62805">MATDQIYLGNPLLKKANVKIDFTPEQVKEFIKCKNDPIYFTKTYVQIVSLDEGLVPFKMWDFQEELIRKFHKSRFNIAKLPRQTGKSTTVVSYLLHYLIFNDSVNVGILANKASTARDLLARLATAYENLPKWIQQGVVVWNKGNIELENGSKILAASTSASAVRGMSFNIIFLDEFAFVPNHIADSFFASVYPTITSGKSTKVIIISTPQGMNHFYKMWQDAVNGRNDYTYHEVHWSQVPGRDAKWKEETIKNTSQRQFTQEFECEFLGSVDTLISASKLKALAFDEPITRNKGLDIYEKPKDKNEYLLTVDVSRGIGGDYSAFIVYDITTVPYKIVGKYRNNEIKPMLFPNVINDVARAYNNGWVLCEVNDVGDSVASILNYDLEYPNVLMCAMRGRAGQIVGQGFSGNKTQLGVKMSVTVKKVGCANLKQIIEDDKLIFNDYEIISELTTFIQKKQSFEADEGFHDDLVMCMVIFAWLVQQDYFKELTDNDVRQRIYQEQKNQIEQDMSPFGFITTGLEGDEGFVDDGTVWQYGDTQEDVSYMWDYR</sequence>